<feature type="region of interest" description="Disordered" evidence="3">
    <location>
        <begin position="170"/>
        <end position="189"/>
    </location>
</feature>
<sequence length="246" mass="27654">MTSENVDNVEIVVVGDGGVGKSCLTLRFVCDEFREEYNPTLEEAFRTQTVIDKKACQIDIVDTAGQEEFQVLRDTHLTVGDGFLIVYSITNQNSFQFVSKLRGQIHRARSSEDVPFVLVGNKSDLEDSRDVSTEDGKQLAKDWGNVKFFETSAKTGKNTKEAFQECVKEIRKHRQPKNEKKDSTKTDNDINDSNCHSSCSCSSSSPSSHPHPTLHLLLHLPLVIISKMRFTTKYLLELSICMCIIS</sequence>
<dbReference type="InterPro" id="IPR020849">
    <property type="entry name" value="Small_GTPase_Ras-type"/>
</dbReference>
<dbReference type="InterPro" id="IPR005225">
    <property type="entry name" value="Small_GTP-bd"/>
</dbReference>
<accession>A0ABQ8X762</accession>
<dbReference type="SMART" id="SM00176">
    <property type="entry name" value="RAN"/>
    <property type="match status" value="1"/>
</dbReference>
<dbReference type="Pfam" id="PF00071">
    <property type="entry name" value="Ras"/>
    <property type="match status" value="1"/>
</dbReference>
<keyword evidence="5" id="KW-1185">Reference proteome</keyword>
<dbReference type="EMBL" id="JAOAOG010000328">
    <property type="protein sequence ID" value="KAJ6228354.1"/>
    <property type="molecule type" value="Genomic_DNA"/>
</dbReference>
<dbReference type="PROSITE" id="PS51421">
    <property type="entry name" value="RAS"/>
    <property type="match status" value="1"/>
</dbReference>
<evidence type="ECO:0000256" key="3">
    <source>
        <dbReference type="SAM" id="MobiDB-lite"/>
    </source>
</evidence>
<dbReference type="Gene3D" id="3.40.50.300">
    <property type="entry name" value="P-loop containing nucleotide triphosphate hydrolases"/>
    <property type="match status" value="1"/>
</dbReference>
<keyword evidence="1" id="KW-0547">Nucleotide-binding</keyword>
<protein>
    <submittedName>
        <fullName evidence="4">Ras-like protein</fullName>
    </submittedName>
</protein>
<dbReference type="InterPro" id="IPR001806">
    <property type="entry name" value="Small_GTPase"/>
</dbReference>
<organism evidence="4 5">
    <name type="scientific">Anaeramoeba flamelloides</name>
    <dbReference type="NCBI Taxonomy" id="1746091"/>
    <lineage>
        <taxon>Eukaryota</taxon>
        <taxon>Metamonada</taxon>
        <taxon>Anaeramoebidae</taxon>
        <taxon>Anaeramoeba</taxon>
    </lineage>
</organism>
<dbReference type="CDD" id="cd00876">
    <property type="entry name" value="Ras"/>
    <property type="match status" value="1"/>
</dbReference>
<evidence type="ECO:0000256" key="2">
    <source>
        <dbReference type="ARBA" id="ARBA00023134"/>
    </source>
</evidence>
<evidence type="ECO:0000313" key="5">
    <source>
        <dbReference type="Proteomes" id="UP001150062"/>
    </source>
</evidence>
<dbReference type="NCBIfam" id="TIGR00231">
    <property type="entry name" value="small_GTP"/>
    <property type="match status" value="1"/>
</dbReference>
<feature type="compositionally biased region" description="Basic and acidic residues" evidence="3">
    <location>
        <begin position="176"/>
        <end position="188"/>
    </location>
</feature>
<dbReference type="SUPFAM" id="SSF52540">
    <property type="entry name" value="P-loop containing nucleoside triphosphate hydrolases"/>
    <property type="match status" value="1"/>
</dbReference>
<evidence type="ECO:0000256" key="1">
    <source>
        <dbReference type="ARBA" id="ARBA00022741"/>
    </source>
</evidence>
<proteinExistence type="predicted"/>
<dbReference type="PROSITE" id="PS51419">
    <property type="entry name" value="RAB"/>
    <property type="match status" value="1"/>
</dbReference>
<gene>
    <name evidence="4" type="ORF">M0813_08894</name>
</gene>
<comment type="caution">
    <text evidence="4">The sequence shown here is derived from an EMBL/GenBank/DDBJ whole genome shotgun (WGS) entry which is preliminary data.</text>
</comment>
<dbReference type="SMART" id="SM00173">
    <property type="entry name" value="RAS"/>
    <property type="match status" value="1"/>
</dbReference>
<keyword evidence="2" id="KW-0342">GTP-binding</keyword>
<dbReference type="PROSITE" id="PS51420">
    <property type="entry name" value="RHO"/>
    <property type="match status" value="1"/>
</dbReference>
<dbReference type="InterPro" id="IPR027417">
    <property type="entry name" value="P-loop_NTPase"/>
</dbReference>
<dbReference type="SMART" id="SM00174">
    <property type="entry name" value="RHO"/>
    <property type="match status" value="1"/>
</dbReference>
<name>A0ABQ8X762_9EUKA</name>
<dbReference type="SMART" id="SM00175">
    <property type="entry name" value="RAB"/>
    <property type="match status" value="1"/>
</dbReference>
<dbReference type="PANTHER" id="PTHR24070">
    <property type="entry name" value="RAS, DI-RAS, AND RHEB FAMILY MEMBERS OF SMALL GTPASE SUPERFAMILY"/>
    <property type="match status" value="1"/>
</dbReference>
<dbReference type="Proteomes" id="UP001150062">
    <property type="component" value="Unassembled WGS sequence"/>
</dbReference>
<reference evidence="4" key="1">
    <citation type="submission" date="2022-08" db="EMBL/GenBank/DDBJ databases">
        <title>Novel sulfate-reducing endosymbionts in the free-living metamonad Anaeramoeba.</title>
        <authorList>
            <person name="Jerlstrom-Hultqvist J."/>
            <person name="Cepicka I."/>
            <person name="Gallot-Lavallee L."/>
            <person name="Salas-Leiva D."/>
            <person name="Curtis B.A."/>
            <person name="Zahonova K."/>
            <person name="Pipaliya S."/>
            <person name="Dacks J."/>
            <person name="Roger A.J."/>
        </authorList>
    </citation>
    <scope>NUCLEOTIDE SEQUENCE</scope>
    <source>
        <strain evidence="4">Schooner1</strain>
    </source>
</reference>
<dbReference type="PRINTS" id="PR00449">
    <property type="entry name" value="RASTRNSFRMNG"/>
</dbReference>
<evidence type="ECO:0000313" key="4">
    <source>
        <dbReference type="EMBL" id="KAJ6228354.1"/>
    </source>
</evidence>